<name>A0A3S4FA44_SALET</name>
<dbReference type="EMBL" id="LR134148">
    <property type="protein sequence ID" value="VEA41703.1"/>
    <property type="molecule type" value="Genomic_DNA"/>
</dbReference>
<dbReference type="Proteomes" id="UP000273655">
    <property type="component" value="Chromosome 1"/>
</dbReference>
<evidence type="ECO:0000313" key="1">
    <source>
        <dbReference type="EMBL" id="VEA41703.1"/>
    </source>
</evidence>
<dbReference type="AlphaFoldDB" id="A0A3S4FA44"/>
<organism evidence="1 2">
    <name type="scientific">Salmonella enterica I</name>
    <dbReference type="NCBI Taxonomy" id="59201"/>
    <lineage>
        <taxon>Bacteria</taxon>
        <taxon>Pseudomonadati</taxon>
        <taxon>Pseudomonadota</taxon>
        <taxon>Gammaproteobacteria</taxon>
        <taxon>Enterobacterales</taxon>
        <taxon>Enterobacteriaceae</taxon>
        <taxon>Salmonella</taxon>
    </lineage>
</organism>
<protein>
    <submittedName>
        <fullName evidence="1">Uncharacterized protein</fullName>
    </submittedName>
</protein>
<proteinExistence type="predicted"/>
<gene>
    <name evidence="1" type="ORF">NCTC8271_04441</name>
</gene>
<sequence>MTFALLHGKRFVQFAITKPIDFFHFYLHRDTFFHGFHVANHTDGLPAGIQRVERIQRGVQRFAIKRAEAFVEEQRINARFMADQI</sequence>
<reference evidence="1 2" key="1">
    <citation type="submission" date="2018-12" db="EMBL/GenBank/DDBJ databases">
        <authorList>
            <consortium name="Pathogen Informatics"/>
        </authorList>
    </citation>
    <scope>NUCLEOTIDE SEQUENCE [LARGE SCALE GENOMIC DNA]</scope>
    <source>
        <strain evidence="1 2">NCTC8271</strain>
    </source>
</reference>
<accession>A0A3S4FA44</accession>
<evidence type="ECO:0000313" key="2">
    <source>
        <dbReference type="Proteomes" id="UP000273655"/>
    </source>
</evidence>